<organism evidence="4 5">
    <name type="scientific">Nepenthes gracilis</name>
    <name type="common">Slender pitcher plant</name>
    <dbReference type="NCBI Taxonomy" id="150966"/>
    <lineage>
        <taxon>Eukaryota</taxon>
        <taxon>Viridiplantae</taxon>
        <taxon>Streptophyta</taxon>
        <taxon>Embryophyta</taxon>
        <taxon>Tracheophyta</taxon>
        <taxon>Spermatophyta</taxon>
        <taxon>Magnoliopsida</taxon>
        <taxon>eudicotyledons</taxon>
        <taxon>Gunneridae</taxon>
        <taxon>Pentapetalae</taxon>
        <taxon>Caryophyllales</taxon>
        <taxon>Nepenthaceae</taxon>
        <taxon>Nepenthes</taxon>
    </lineage>
</organism>
<feature type="region of interest" description="Disordered" evidence="2">
    <location>
        <begin position="72"/>
        <end position="111"/>
    </location>
</feature>
<feature type="compositionally biased region" description="Polar residues" evidence="2">
    <location>
        <begin position="88"/>
        <end position="97"/>
    </location>
</feature>
<dbReference type="InterPro" id="IPR040348">
    <property type="entry name" value="POLAR-like"/>
</dbReference>
<keyword evidence="3" id="KW-1133">Transmembrane helix</keyword>
<reference evidence="4" key="1">
    <citation type="submission" date="2023-05" db="EMBL/GenBank/DDBJ databases">
        <title>Nepenthes gracilis genome sequencing.</title>
        <authorList>
            <person name="Fukushima K."/>
        </authorList>
    </citation>
    <scope>NUCLEOTIDE SEQUENCE</scope>
    <source>
        <strain evidence="4">SING2019-196</strain>
    </source>
</reference>
<keyword evidence="3" id="KW-0472">Membrane</keyword>
<accession>A0AAD3SU71</accession>
<evidence type="ECO:0000256" key="2">
    <source>
        <dbReference type="SAM" id="MobiDB-lite"/>
    </source>
</evidence>
<sequence length="398" mass="44328">MQFQMQGSLSGVVLFCLGISIGVVSNILANKMEMEKLKELLKQTENLVQDLQEELEMKDSLTLKELVNENDSSLDAHDSSIKNRRTIAHSTQSNSNEAVKYSGGESEAQKTDEKLESMYKIEAELEAELERLELNMKESSLHGLLDVVKLDPDLTAAGMVSRRAGSGPGLDMQLGKNGISPHELSLRLHEVIQSRLEQRILDLEAALGESQQRVQLLELERASYWRDFLRSQSPSSTPGSPMARPLLMNLSGEALDAYCEACEELGKINGFENEDCLFEIDRNNRETVLPSGGQDGGHSFVQNMLDKQKGMANGSVLCALDMEEDTSALDMQMTQQSNEHLNRNMTENEDNNDADDDGNMWLLIKQIVEKARRGSPAILHAQRAMISLDRESTLKEAK</sequence>
<feature type="coiled-coil region" evidence="1">
    <location>
        <begin position="193"/>
        <end position="220"/>
    </location>
</feature>
<evidence type="ECO:0000313" key="4">
    <source>
        <dbReference type="EMBL" id="GMH17005.1"/>
    </source>
</evidence>
<feature type="coiled-coil region" evidence="1">
    <location>
        <begin position="115"/>
        <end position="142"/>
    </location>
</feature>
<dbReference type="Proteomes" id="UP001279734">
    <property type="component" value="Unassembled WGS sequence"/>
</dbReference>
<dbReference type="PANTHER" id="PTHR33476:SF7">
    <property type="entry name" value="EMB|CAB62613.1"/>
    <property type="match status" value="1"/>
</dbReference>
<keyword evidence="5" id="KW-1185">Reference proteome</keyword>
<evidence type="ECO:0000313" key="5">
    <source>
        <dbReference type="Proteomes" id="UP001279734"/>
    </source>
</evidence>
<evidence type="ECO:0000256" key="3">
    <source>
        <dbReference type="SAM" id="Phobius"/>
    </source>
</evidence>
<comment type="caution">
    <text evidence="4">The sequence shown here is derived from an EMBL/GenBank/DDBJ whole genome shotgun (WGS) entry which is preliminary data.</text>
</comment>
<proteinExistence type="predicted"/>
<dbReference type="GO" id="GO:0008356">
    <property type="term" value="P:asymmetric cell division"/>
    <property type="evidence" value="ECO:0007669"/>
    <property type="project" value="InterPro"/>
</dbReference>
<name>A0AAD3SU71_NEPGR</name>
<feature type="coiled-coil region" evidence="1">
    <location>
        <begin position="27"/>
        <end position="61"/>
    </location>
</feature>
<dbReference type="AlphaFoldDB" id="A0AAD3SU71"/>
<gene>
    <name evidence="4" type="ORF">Nepgr_018846</name>
</gene>
<protein>
    <submittedName>
        <fullName evidence="4">Uncharacterized protein</fullName>
    </submittedName>
</protein>
<dbReference type="EMBL" id="BSYO01000017">
    <property type="protein sequence ID" value="GMH17005.1"/>
    <property type="molecule type" value="Genomic_DNA"/>
</dbReference>
<dbReference type="PANTHER" id="PTHR33476">
    <property type="entry name" value="EMB|CAB62613.1"/>
    <property type="match status" value="1"/>
</dbReference>
<keyword evidence="1" id="KW-0175">Coiled coil</keyword>
<evidence type="ECO:0000256" key="1">
    <source>
        <dbReference type="SAM" id="Coils"/>
    </source>
</evidence>
<feature type="transmembrane region" description="Helical" evidence="3">
    <location>
        <begin position="12"/>
        <end position="29"/>
    </location>
</feature>
<keyword evidence="3" id="KW-0812">Transmembrane</keyword>